<evidence type="ECO:0000256" key="7">
    <source>
        <dbReference type="RuleBase" id="RU363032"/>
    </source>
</evidence>
<dbReference type="Gene3D" id="1.10.3720.10">
    <property type="entry name" value="MetI-like"/>
    <property type="match status" value="1"/>
</dbReference>
<accession>A0A072NP16</accession>
<dbReference type="EMBL" id="JJRY01000005">
    <property type="protein sequence ID" value="KEF39002.1"/>
    <property type="molecule type" value="Genomic_DNA"/>
</dbReference>
<dbReference type="PROSITE" id="PS50928">
    <property type="entry name" value="ABC_TM1"/>
    <property type="match status" value="1"/>
</dbReference>
<organism evidence="9 10">
    <name type="scientific">Schinkia azotoformans MEV2011</name>
    <dbReference type="NCBI Taxonomy" id="1348973"/>
    <lineage>
        <taxon>Bacteria</taxon>
        <taxon>Bacillati</taxon>
        <taxon>Bacillota</taxon>
        <taxon>Bacilli</taxon>
        <taxon>Bacillales</taxon>
        <taxon>Bacillaceae</taxon>
        <taxon>Calidifontibacillus/Schinkia group</taxon>
        <taxon>Schinkia</taxon>
    </lineage>
</organism>
<dbReference type="InterPro" id="IPR035906">
    <property type="entry name" value="MetI-like_sf"/>
</dbReference>
<dbReference type="PATRIC" id="fig|1348973.3.peg.1779"/>
<gene>
    <name evidence="9" type="ORF">M670_01819</name>
</gene>
<comment type="caution">
    <text evidence="9">The sequence shown here is derived from an EMBL/GenBank/DDBJ whole genome shotgun (WGS) entry which is preliminary data.</text>
</comment>
<dbReference type="Pfam" id="PF00528">
    <property type="entry name" value="BPD_transp_1"/>
    <property type="match status" value="1"/>
</dbReference>
<evidence type="ECO:0000256" key="1">
    <source>
        <dbReference type="ARBA" id="ARBA00004651"/>
    </source>
</evidence>
<keyword evidence="4 7" id="KW-0812">Transmembrane</keyword>
<keyword evidence="2 7" id="KW-0813">Transport</keyword>
<feature type="transmembrane region" description="Helical" evidence="7">
    <location>
        <begin position="40"/>
        <end position="60"/>
    </location>
</feature>
<dbReference type="GO" id="GO:0055085">
    <property type="term" value="P:transmembrane transport"/>
    <property type="evidence" value="ECO:0007669"/>
    <property type="project" value="InterPro"/>
</dbReference>
<keyword evidence="6 7" id="KW-0472">Membrane</keyword>
<evidence type="ECO:0000256" key="6">
    <source>
        <dbReference type="ARBA" id="ARBA00023136"/>
    </source>
</evidence>
<protein>
    <submittedName>
        <fullName evidence="9">ABC-type nitrate/sulfonate/bicarbonate transport system, permease component</fullName>
    </submittedName>
</protein>
<dbReference type="Proteomes" id="UP000027936">
    <property type="component" value="Unassembled WGS sequence"/>
</dbReference>
<evidence type="ECO:0000256" key="2">
    <source>
        <dbReference type="ARBA" id="ARBA00022448"/>
    </source>
</evidence>
<proteinExistence type="inferred from homology"/>
<evidence type="ECO:0000259" key="8">
    <source>
        <dbReference type="PROSITE" id="PS50928"/>
    </source>
</evidence>
<evidence type="ECO:0000256" key="5">
    <source>
        <dbReference type="ARBA" id="ARBA00022989"/>
    </source>
</evidence>
<feature type="transmembrane region" description="Helical" evidence="7">
    <location>
        <begin position="81"/>
        <end position="100"/>
    </location>
</feature>
<dbReference type="InterPro" id="IPR000515">
    <property type="entry name" value="MetI-like"/>
</dbReference>
<reference evidence="9 10" key="1">
    <citation type="submission" date="2014-04" db="EMBL/GenBank/DDBJ databases">
        <title>Draft genome sequence of Bacillus azotoformans MEV2011, a (co-) denitrifying strain unable to grow in the presence of oxygen.</title>
        <authorList>
            <person name="Nielsen M."/>
            <person name="Schreiber L."/>
            <person name="Finster K."/>
            <person name="Schramm A."/>
        </authorList>
    </citation>
    <scope>NUCLEOTIDE SEQUENCE [LARGE SCALE GENOMIC DNA]</scope>
    <source>
        <strain evidence="9 10">MEV2011</strain>
    </source>
</reference>
<evidence type="ECO:0000313" key="10">
    <source>
        <dbReference type="Proteomes" id="UP000027936"/>
    </source>
</evidence>
<keyword evidence="3" id="KW-1003">Cell membrane</keyword>
<keyword evidence="5 7" id="KW-1133">Transmembrane helix</keyword>
<evidence type="ECO:0000256" key="4">
    <source>
        <dbReference type="ARBA" id="ARBA00022692"/>
    </source>
</evidence>
<comment type="similarity">
    <text evidence="7">Belongs to the binding-protein-dependent transport system permease family.</text>
</comment>
<dbReference type="SUPFAM" id="SSF161098">
    <property type="entry name" value="MetI-like"/>
    <property type="match status" value="1"/>
</dbReference>
<sequence length="120" mass="13116">MLLSTVSGVKKVDQTYLKVSQNFGVKKLELLRKVIFPATFPYIANGLHIAVGTAWIFLVAGEMVGAQSGLGYLIVDARNSIRLDLVMTGILLIGIVGLLLDKIVGLFESWINQIWGRANN</sequence>
<evidence type="ECO:0000313" key="9">
    <source>
        <dbReference type="EMBL" id="KEF39002.1"/>
    </source>
</evidence>
<dbReference type="GO" id="GO:0005886">
    <property type="term" value="C:plasma membrane"/>
    <property type="evidence" value="ECO:0007669"/>
    <property type="project" value="UniProtKB-SubCell"/>
</dbReference>
<dbReference type="PANTHER" id="PTHR30151:SF0">
    <property type="entry name" value="ABC TRANSPORTER PERMEASE PROTEIN MJ0413-RELATED"/>
    <property type="match status" value="1"/>
</dbReference>
<dbReference type="AlphaFoldDB" id="A0A072NP16"/>
<name>A0A072NP16_SCHAZ</name>
<feature type="domain" description="ABC transmembrane type-1" evidence="8">
    <location>
        <begin position="1"/>
        <end position="104"/>
    </location>
</feature>
<evidence type="ECO:0000256" key="3">
    <source>
        <dbReference type="ARBA" id="ARBA00022475"/>
    </source>
</evidence>
<dbReference type="PANTHER" id="PTHR30151">
    <property type="entry name" value="ALKANE SULFONATE ABC TRANSPORTER-RELATED, MEMBRANE SUBUNIT"/>
    <property type="match status" value="1"/>
</dbReference>
<comment type="subcellular location">
    <subcellularLocation>
        <location evidence="1 7">Cell membrane</location>
        <topology evidence="1 7">Multi-pass membrane protein</topology>
    </subcellularLocation>
</comment>